<evidence type="ECO:0000256" key="6">
    <source>
        <dbReference type="SAM" id="MobiDB-lite"/>
    </source>
</evidence>
<sequence length="503" mass="55331">MGRNGIKVGGNEAGGDRGGHGNSFQRATNEAQLNLQSVRATVTIDQNRRDSKGAFSACKSFRFFIRGRHSFAIPTCQSKQRPDSSFPARTNPLEPLEDVVIYRMWQLGKVGGNLARLDRYILSQLLVLFGLAGLVLVLIFWINRAVRLFDYIISSGETALVFLEISTMILPSVIVFVLPIAAFTASIVVINRLNSESELVIAQATGFGPFRLARPVLIFGVIGAAFMLVLTHYLSPKSQLSFAQRQAEISSDVTSRFLIEGSFVHPTSGITLYVREITPEGELLDLFLSDEREKSEGGTLATYTAQRALILNTAEGPRLLMFDGLVQILSPDGRLTTTGFEEFTYDISALISDPIAGKRKIRQLYTHEMLFPTEALIAETRQSATALRAEAHFRNAQALYVIVAALTGYSMLIAGGFSRFGMWRQVVISIGVVASFQTLDNTMLDIARRSDSALPLIYLASILGLLFNFTVLWSATRPSFLAIRKRRKAATLLARTTAQEGSA</sequence>
<dbReference type="PANTHER" id="PTHR33529:SF6">
    <property type="entry name" value="YJGP_YJGQ FAMILY PERMEASE"/>
    <property type="match status" value="1"/>
</dbReference>
<evidence type="ECO:0000256" key="4">
    <source>
        <dbReference type="ARBA" id="ARBA00022989"/>
    </source>
</evidence>
<dbReference type="Proteomes" id="UP000050471">
    <property type="component" value="Unassembled WGS sequence"/>
</dbReference>
<keyword evidence="2" id="KW-1003">Cell membrane</keyword>
<evidence type="ECO:0000256" key="3">
    <source>
        <dbReference type="ARBA" id="ARBA00022692"/>
    </source>
</evidence>
<evidence type="ECO:0008006" key="10">
    <source>
        <dbReference type="Google" id="ProtNLM"/>
    </source>
</evidence>
<evidence type="ECO:0000256" key="1">
    <source>
        <dbReference type="ARBA" id="ARBA00004651"/>
    </source>
</evidence>
<evidence type="ECO:0000313" key="9">
    <source>
        <dbReference type="Proteomes" id="UP000050471"/>
    </source>
</evidence>
<dbReference type="STRING" id="154981.AKJ29_04660"/>
<feature type="transmembrane region" description="Helical" evidence="7">
    <location>
        <begin position="456"/>
        <end position="475"/>
    </location>
</feature>
<feature type="transmembrane region" description="Helical" evidence="7">
    <location>
        <begin position="423"/>
        <end position="444"/>
    </location>
</feature>
<evidence type="ECO:0000256" key="2">
    <source>
        <dbReference type="ARBA" id="ARBA00022475"/>
    </source>
</evidence>
<name>A0A0P7ISX1_9RHOB</name>
<keyword evidence="9" id="KW-1185">Reference proteome</keyword>
<dbReference type="Pfam" id="PF03739">
    <property type="entry name" value="LptF_LptG"/>
    <property type="match status" value="1"/>
</dbReference>
<dbReference type="EMBL" id="LKBA01000023">
    <property type="protein sequence ID" value="KPN61908.1"/>
    <property type="molecule type" value="Genomic_DNA"/>
</dbReference>
<proteinExistence type="predicted"/>
<dbReference type="AlphaFoldDB" id="A0A0P7ISX1"/>
<keyword evidence="4 7" id="KW-1133">Transmembrane helix</keyword>
<evidence type="ECO:0000256" key="5">
    <source>
        <dbReference type="ARBA" id="ARBA00023136"/>
    </source>
</evidence>
<comment type="caution">
    <text evidence="8">The sequence shown here is derived from an EMBL/GenBank/DDBJ whole genome shotgun (WGS) entry which is preliminary data.</text>
</comment>
<gene>
    <name evidence="8" type="ORF">AKJ29_04660</name>
</gene>
<evidence type="ECO:0000313" key="8">
    <source>
        <dbReference type="EMBL" id="KPN61908.1"/>
    </source>
</evidence>
<dbReference type="GO" id="GO:0043190">
    <property type="term" value="C:ATP-binding cassette (ABC) transporter complex"/>
    <property type="evidence" value="ECO:0007669"/>
    <property type="project" value="TreeGrafter"/>
</dbReference>
<dbReference type="OrthoDB" id="8477889at2"/>
<feature type="transmembrane region" description="Helical" evidence="7">
    <location>
        <begin position="173"/>
        <end position="193"/>
    </location>
</feature>
<keyword evidence="5 7" id="KW-0472">Membrane</keyword>
<protein>
    <recommendedName>
        <fullName evidence="10">Lipopolysaccharide export system permease protein LptF</fullName>
    </recommendedName>
</protein>
<feature type="transmembrane region" description="Helical" evidence="7">
    <location>
        <begin position="120"/>
        <end position="142"/>
    </location>
</feature>
<comment type="subcellular location">
    <subcellularLocation>
        <location evidence="1">Cell membrane</location>
        <topology evidence="1">Multi-pass membrane protein</topology>
    </subcellularLocation>
</comment>
<dbReference type="InterPro" id="IPR005495">
    <property type="entry name" value="LptG/LptF_permease"/>
</dbReference>
<feature type="region of interest" description="Disordered" evidence="6">
    <location>
        <begin position="1"/>
        <end position="24"/>
    </location>
</feature>
<feature type="transmembrane region" description="Helical" evidence="7">
    <location>
        <begin position="398"/>
        <end position="417"/>
    </location>
</feature>
<accession>A0A0P7ISX1</accession>
<feature type="transmembrane region" description="Helical" evidence="7">
    <location>
        <begin position="213"/>
        <end position="235"/>
    </location>
</feature>
<evidence type="ECO:0000256" key="7">
    <source>
        <dbReference type="SAM" id="Phobius"/>
    </source>
</evidence>
<dbReference type="PANTHER" id="PTHR33529">
    <property type="entry name" value="SLR0882 PROTEIN-RELATED"/>
    <property type="match status" value="1"/>
</dbReference>
<keyword evidence="3 7" id="KW-0812">Transmembrane</keyword>
<dbReference type="GO" id="GO:0015920">
    <property type="term" value="P:lipopolysaccharide transport"/>
    <property type="evidence" value="ECO:0007669"/>
    <property type="project" value="TreeGrafter"/>
</dbReference>
<organism evidence="8 9">
    <name type="scientific">Aliiroseovarius crassostreae</name>
    <dbReference type="NCBI Taxonomy" id="154981"/>
    <lineage>
        <taxon>Bacteria</taxon>
        <taxon>Pseudomonadati</taxon>
        <taxon>Pseudomonadota</taxon>
        <taxon>Alphaproteobacteria</taxon>
        <taxon>Rhodobacterales</taxon>
        <taxon>Paracoccaceae</taxon>
        <taxon>Aliiroseovarius</taxon>
    </lineage>
</organism>
<reference evidence="8 9" key="1">
    <citation type="submission" date="2015-09" db="EMBL/GenBank/DDBJ databases">
        <title>Draft genome sequence of Aliiroseovarius crassostreae CV919-312TSm, the causative agent of Roseovarius Oyster Disease (formerly Juvenile Oyster Disease).</title>
        <authorList>
            <person name="Kessner L."/>
            <person name="Spinard E."/>
            <person name="Nelson D."/>
        </authorList>
    </citation>
    <scope>NUCLEOTIDE SEQUENCE [LARGE SCALE GENOMIC DNA]</scope>
    <source>
        <strain evidence="8 9">CV919-312</strain>
    </source>
</reference>